<evidence type="ECO:0000256" key="1">
    <source>
        <dbReference type="ARBA" id="ARBA00008898"/>
    </source>
</evidence>
<protein>
    <submittedName>
        <fullName evidence="4">Flavin reductase family protein</fullName>
        <ecNumber evidence="4">1.-.-.-</ecNumber>
    </submittedName>
</protein>
<evidence type="ECO:0000313" key="4">
    <source>
        <dbReference type="EMBL" id="MDN4171443.1"/>
    </source>
</evidence>
<evidence type="ECO:0000256" key="2">
    <source>
        <dbReference type="ARBA" id="ARBA00023002"/>
    </source>
</evidence>
<name>A0ABT8F9W6_9ACTN</name>
<dbReference type="PANTHER" id="PTHR30466">
    <property type="entry name" value="FLAVIN REDUCTASE"/>
    <property type="match status" value="1"/>
</dbReference>
<dbReference type="SUPFAM" id="SSF50475">
    <property type="entry name" value="FMN-binding split barrel"/>
    <property type="match status" value="1"/>
</dbReference>
<dbReference type="EMBL" id="JAUHJQ010000001">
    <property type="protein sequence ID" value="MDN4171443.1"/>
    <property type="molecule type" value="Genomic_DNA"/>
</dbReference>
<accession>A0ABT8F9W6</accession>
<proteinExistence type="inferred from homology"/>
<keyword evidence="2 4" id="KW-0560">Oxidoreductase</keyword>
<keyword evidence="5" id="KW-1185">Reference proteome</keyword>
<comment type="caution">
    <text evidence="4">The sequence shown here is derived from an EMBL/GenBank/DDBJ whole genome shotgun (WGS) entry which is preliminary data.</text>
</comment>
<dbReference type="SMART" id="SM00903">
    <property type="entry name" value="Flavin_Reduct"/>
    <property type="match status" value="1"/>
</dbReference>
<dbReference type="InterPro" id="IPR012349">
    <property type="entry name" value="Split_barrel_FMN-bd"/>
</dbReference>
<evidence type="ECO:0000313" key="5">
    <source>
        <dbReference type="Proteomes" id="UP001168620"/>
    </source>
</evidence>
<dbReference type="RefSeq" id="WP_300950370.1">
    <property type="nucleotide sequence ID" value="NZ_JAUHJQ010000001.1"/>
</dbReference>
<dbReference type="Pfam" id="PF01613">
    <property type="entry name" value="Flavin_Reduct"/>
    <property type="match status" value="1"/>
</dbReference>
<dbReference type="Gene3D" id="2.30.110.10">
    <property type="entry name" value="Electron Transport, Fmn-binding Protein, Chain A"/>
    <property type="match status" value="1"/>
</dbReference>
<dbReference type="InterPro" id="IPR002563">
    <property type="entry name" value="Flavin_Rdtase-like_dom"/>
</dbReference>
<dbReference type="InterPro" id="IPR050268">
    <property type="entry name" value="NADH-dep_flavin_reductase"/>
</dbReference>
<dbReference type="PANTHER" id="PTHR30466:SF11">
    <property type="entry name" value="FLAVIN-DEPENDENT MONOOXYGENASE, REDUCTASE SUBUNIT HSAB"/>
    <property type="match status" value="1"/>
</dbReference>
<sequence>MTATPDPLASVTTLTTNQDLDPTRLREAFGIFPTGVVAVAAEVDGEPVGLAASSFTSVSLDPPLVSFSVANTSKTWPALRRAAHLGVTILASHQGTICRQLAGPVEKRFSGIGLHTTEDGAVLLDEGLARFDCSIHDEVVAGDHTLVLLRLHAVENADFGGDTSLPLIFHRSGFGRLEASA</sequence>
<reference evidence="4" key="1">
    <citation type="submission" date="2023-06" db="EMBL/GenBank/DDBJ databases">
        <title>Draft genome sequence of Nocardioides sp. SOB77.</title>
        <authorList>
            <person name="Zhang G."/>
        </authorList>
    </citation>
    <scope>NUCLEOTIDE SEQUENCE</scope>
    <source>
        <strain evidence="4">SOB77</strain>
    </source>
</reference>
<dbReference type="GO" id="GO:0016491">
    <property type="term" value="F:oxidoreductase activity"/>
    <property type="evidence" value="ECO:0007669"/>
    <property type="project" value="UniProtKB-KW"/>
</dbReference>
<dbReference type="Proteomes" id="UP001168620">
    <property type="component" value="Unassembled WGS sequence"/>
</dbReference>
<comment type="similarity">
    <text evidence="1">Belongs to the non-flavoprotein flavin reductase family.</text>
</comment>
<organism evidence="4 5">
    <name type="scientific">Nocardioides oceani</name>
    <dbReference type="NCBI Taxonomy" id="3058369"/>
    <lineage>
        <taxon>Bacteria</taxon>
        <taxon>Bacillati</taxon>
        <taxon>Actinomycetota</taxon>
        <taxon>Actinomycetes</taxon>
        <taxon>Propionibacteriales</taxon>
        <taxon>Nocardioidaceae</taxon>
        <taxon>Nocardioides</taxon>
    </lineage>
</organism>
<feature type="domain" description="Flavin reductase like" evidence="3">
    <location>
        <begin position="29"/>
        <end position="176"/>
    </location>
</feature>
<evidence type="ECO:0000259" key="3">
    <source>
        <dbReference type="SMART" id="SM00903"/>
    </source>
</evidence>
<gene>
    <name evidence="4" type="ORF">QWY28_00650</name>
</gene>
<dbReference type="EC" id="1.-.-.-" evidence="4"/>